<evidence type="ECO:0000313" key="3">
    <source>
        <dbReference type="Proteomes" id="UP000474159"/>
    </source>
</evidence>
<sequence>MIPRPILPTKPAPGPRPNPYLVLAAAILLPGMGHVLVGQTQRGLGFAFFTLVGAWLTTKFAAPDADVVGRHAAGLFVWALSIPDAYRRARLRAVTESGSAPAARLNNSAP</sequence>
<name>A0A6L3SZZ2_9HYPH</name>
<gene>
    <name evidence="2" type="ORF">F6X53_10495</name>
</gene>
<dbReference type="AlphaFoldDB" id="A0A6L3SZZ2"/>
<proteinExistence type="predicted"/>
<keyword evidence="3" id="KW-1185">Reference proteome</keyword>
<feature type="transmembrane region" description="Helical" evidence="1">
    <location>
        <begin position="44"/>
        <end position="62"/>
    </location>
</feature>
<keyword evidence="1" id="KW-0472">Membrane</keyword>
<keyword evidence="1" id="KW-1133">Transmembrane helix</keyword>
<reference evidence="2 3" key="1">
    <citation type="submission" date="2019-09" db="EMBL/GenBank/DDBJ databases">
        <title>YIM 48816 draft genome.</title>
        <authorList>
            <person name="Jiang L."/>
        </authorList>
    </citation>
    <scope>NUCLEOTIDE SEQUENCE [LARGE SCALE GENOMIC DNA]</scope>
    <source>
        <strain evidence="2 3">YIM 48816</strain>
    </source>
</reference>
<evidence type="ECO:0000256" key="1">
    <source>
        <dbReference type="SAM" id="Phobius"/>
    </source>
</evidence>
<accession>A0A6L3SZZ2</accession>
<dbReference type="Proteomes" id="UP000474159">
    <property type="component" value="Unassembled WGS sequence"/>
</dbReference>
<dbReference type="RefSeq" id="WP_150999980.1">
    <property type="nucleotide sequence ID" value="NZ_BPQY01000110.1"/>
</dbReference>
<evidence type="ECO:0000313" key="2">
    <source>
        <dbReference type="EMBL" id="KAB1079245.1"/>
    </source>
</evidence>
<feature type="transmembrane region" description="Helical" evidence="1">
    <location>
        <begin position="20"/>
        <end position="37"/>
    </location>
</feature>
<protein>
    <submittedName>
        <fullName evidence="2">Uncharacterized protein</fullName>
    </submittedName>
</protein>
<dbReference type="EMBL" id="VZZK01000009">
    <property type="protein sequence ID" value="KAB1079245.1"/>
    <property type="molecule type" value="Genomic_DNA"/>
</dbReference>
<keyword evidence="1" id="KW-0812">Transmembrane</keyword>
<comment type="caution">
    <text evidence="2">The sequence shown here is derived from an EMBL/GenBank/DDBJ whole genome shotgun (WGS) entry which is preliminary data.</text>
</comment>
<dbReference type="OrthoDB" id="9808598at2"/>
<organism evidence="2 3">
    <name type="scientific">Methylobacterium soli</name>
    <dbReference type="NCBI Taxonomy" id="553447"/>
    <lineage>
        <taxon>Bacteria</taxon>
        <taxon>Pseudomonadati</taxon>
        <taxon>Pseudomonadota</taxon>
        <taxon>Alphaproteobacteria</taxon>
        <taxon>Hyphomicrobiales</taxon>
        <taxon>Methylobacteriaceae</taxon>
        <taxon>Methylobacterium</taxon>
    </lineage>
</organism>